<comment type="caution">
    <text evidence="2">The sequence shown here is derived from an EMBL/GenBank/DDBJ whole genome shotgun (WGS) entry which is preliminary data.</text>
</comment>
<reference evidence="2" key="1">
    <citation type="submission" date="2021-05" db="EMBL/GenBank/DDBJ databases">
        <title>A free-living protist that lacks canonical eukaryotic 1 DNA replication and segregation systems.</title>
        <authorList>
            <person name="Salas-Leiva D.E."/>
            <person name="Tromer E.C."/>
            <person name="Curtis B.A."/>
            <person name="Jerlstrom-Hultqvist J."/>
            <person name="Kolisko M."/>
            <person name="Yi Z."/>
            <person name="Salas-Leiva J.S."/>
            <person name="Gallot-Lavallee L."/>
            <person name="Kops G.J.P.L."/>
            <person name="Archibald J.M."/>
            <person name="Simpson A.G.B."/>
            <person name="Roger A.J."/>
        </authorList>
    </citation>
    <scope>NUCLEOTIDE SEQUENCE</scope>
    <source>
        <strain evidence="2">BICM</strain>
    </source>
</reference>
<name>A0A8J6E437_9EUKA</name>
<feature type="compositionally biased region" description="Basic residues" evidence="1">
    <location>
        <begin position="103"/>
        <end position="117"/>
    </location>
</feature>
<proteinExistence type="predicted"/>
<sequence length="152" mass="16683">MHHHHPVSTSAIAVQSFRASTVSCPADPNSQMAPKPIDQSTYVPKQVDSTTANYTEVHHRQFIAESAREQERIAELTMKKRLQEAEQARLKRVTERNDALSKKTAKKAARRAKRKQAKGAANGQVSSAAKTSADPAEDSGAMTEQKTTDVDD</sequence>
<protein>
    <submittedName>
        <fullName evidence="2">Uncharacterized protein</fullName>
    </submittedName>
</protein>
<evidence type="ECO:0000313" key="2">
    <source>
        <dbReference type="EMBL" id="KAG9396728.1"/>
    </source>
</evidence>
<gene>
    <name evidence="2" type="ORF">J8273_1746</name>
</gene>
<dbReference type="Pfam" id="PF06658">
    <property type="entry name" value="DUF1168"/>
    <property type="match status" value="1"/>
</dbReference>
<feature type="compositionally biased region" description="Basic and acidic residues" evidence="1">
    <location>
        <begin position="89"/>
        <end position="101"/>
    </location>
</feature>
<feature type="region of interest" description="Disordered" evidence="1">
    <location>
        <begin position="89"/>
        <end position="152"/>
    </location>
</feature>
<dbReference type="AlphaFoldDB" id="A0A8J6E437"/>
<dbReference type="GO" id="GO:0003725">
    <property type="term" value="F:double-stranded RNA binding"/>
    <property type="evidence" value="ECO:0007669"/>
    <property type="project" value="InterPro"/>
</dbReference>
<evidence type="ECO:0000256" key="1">
    <source>
        <dbReference type="SAM" id="MobiDB-lite"/>
    </source>
</evidence>
<dbReference type="Proteomes" id="UP000717585">
    <property type="component" value="Unassembled WGS sequence"/>
</dbReference>
<evidence type="ECO:0000313" key="3">
    <source>
        <dbReference type="Proteomes" id="UP000717585"/>
    </source>
</evidence>
<feature type="region of interest" description="Disordered" evidence="1">
    <location>
        <begin position="22"/>
        <end position="41"/>
    </location>
</feature>
<keyword evidence="3" id="KW-1185">Reference proteome</keyword>
<dbReference type="EMBL" id="JAHDYR010000005">
    <property type="protein sequence ID" value="KAG9396728.1"/>
    <property type="molecule type" value="Genomic_DNA"/>
</dbReference>
<dbReference type="InterPro" id="IPR009548">
    <property type="entry name" value="Prkrip1"/>
</dbReference>
<accession>A0A8J6E437</accession>
<organism evidence="2 3">
    <name type="scientific">Carpediemonas membranifera</name>
    <dbReference type="NCBI Taxonomy" id="201153"/>
    <lineage>
        <taxon>Eukaryota</taxon>
        <taxon>Metamonada</taxon>
        <taxon>Carpediemonas-like organisms</taxon>
        <taxon>Carpediemonas</taxon>
    </lineage>
</organism>